<reference evidence="7" key="2">
    <citation type="submission" date="2011-03" db="EMBL/GenBank/DDBJ databases">
        <title>Comparative genomics and transcriptomics of Neospora caninum and Toxoplasma gondii.</title>
        <authorList>
            <person name="Reid A.J."/>
            <person name="Sohal A."/>
            <person name="Harris D."/>
            <person name="Quail M."/>
            <person name="Sanders M."/>
            <person name="Berriman M."/>
            <person name="Wastling J.M."/>
            <person name="Pain A."/>
        </authorList>
    </citation>
    <scope>NUCLEOTIDE SEQUENCE</scope>
    <source>
        <strain evidence="7">Liverpool</strain>
    </source>
</reference>
<dbReference type="GeneID" id="13442766"/>
<keyword evidence="3 5" id="KW-0819">tRNA processing</keyword>
<dbReference type="InterPro" id="IPR015221">
    <property type="entry name" value="Urm1"/>
</dbReference>
<dbReference type="OrthoDB" id="10248987at2759"/>
<dbReference type="UniPathway" id="UPA00988"/>
<evidence type="ECO:0000256" key="5">
    <source>
        <dbReference type="RuleBase" id="RU361182"/>
    </source>
</evidence>
<dbReference type="InterPro" id="IPR016155">
    <property type="entry name" value="Mopterin_synth/thiamin_S_b"/>
</dbReference>
<reference evidence="7" key="1">
    <citation type="submission" date="2011-02" db="EMBL/GenBank/DDBJ databases">
        <authorList>
            <person name="Aslett M."/>
        </authorList>
    </citation>
    <scope>NUCLEOTIDE SEQUENCE</scope>
    <source>
        <strain evidence="7">Liverpool</strain>
    </source>
</reference>
<sequence>MGTEDAAPRASPEAFRVTVEFCGGLEQLTEKKTKTLPLRFLPLRQPPSPACAAPDGGENAGKGQKTVKLYQLVSFLSSHVVVEKPELFAEAYEPPCRADREGEGGLVAGESREPARDTEGRNEAVFSTDLLCAPTLSPMRIKPGILALIDDVDVEVLGGMEAPVPSGSCVTFISTLHGG</sequence>
<dbReference type="Pfam" id="PF09138">
    <property type="entry name" value="Urm1"/>
    <property type="match status" value="1"/>
</dbReference>
<evidence type="ECO:0000256" key="4">
    <source>
        <dbReference type="ARBA" id="ARBA00022786"/>
    </source>
</evidence>
<dbReference type="RefSeq" id="XP_003883545.1">
    <property type="nucleotide sequence ID" value="XM_003883496.1"/>
</dbReference>
<evidence type="ECO:0000313" key="8">
    <source>
        <dbReference type="EMBL" id="CEL67501.1"/>
    </source>
</evidence>
<evidence type="ECO:0000313" key="9">
    <source>
        <dbReference type="Proteomes" id="UP000007494"/>
    </source>
</evidence>
<feature type="region of interest" description="Disordered" evidence="6">
    <location>
        <begin position="99"/>
        <end position="121"/>
    </location>
</feature>
<evidence type="ECO:0000256" key="1">
    <source>
        <dbReference type="ARBA" id="ARBA00022490"/>
    </source>
</evidence>
<comment type="similarity">
    <text evidence="5">Belongs to the URM1 family.</text>
</comment>
<dbReference type="Proteomes" id="UP000007494">
    <property type="component" value="Chromosome VIII"/>
</dbReference>
<dbReference type="GO" id="GO:0034227">
    <property type="term" value="P:tRNA thio-modification"/>
    <property type="evidence" value="ECO:0007669"/>
    <property type="project" value="InterPro"/>
</dbReference>
<evidence type="ECO:0000256" key="2">
    <source>
        <dbReference type="ARBA" id="ARBA00022499"/>
    </source>
</evidence>
<name>F0VIF2_NEOCL</name>
<comment type="pathway">
    <text evidence="5">tRNA modification; 5-methoxycarbonylmethyl-2-thiouridine-tRNA biosynthesis.</text>
</comment>
<keyword evidence="9" id="KW-1185">Reference proteome</keyword>
<dbReference type="GO" id="GO:0005737">
    <property type="term" value="C:cytoplasm"/>
    <property type="evidence" value="ECO:0007669"/>
    <property type="project" value="UniProtKB-SubCell"/>
</dbReference>
<keyword evidence="4" id="KW-0833">Ubl conjugation pathway</keyword>
<feature type="compositionally biased region" description="Basic and acidic residues" evidence="6">
    <location>
        <begin position="110"/>
        <end position="121"/>
    </location>
</feature>
<evidence type="ECO:0000256" key="3">
    <source>
        <dbReference type="ARBA" id="ARBA00022694"/>
    </source>
</evidence>
<dbReference type="EMBL" id="FR823390">
    <property type="protein sequence ID" value="CBZ53513.1"/>
    <property type="molecule type" value="Genomic_DNA"/>
</dbReference>
<accession>F0VIF2</accession>
<dbReference type="InParanoid" id="F0VIF2"/>
<dbReference type="eggNOG" id="KOG4146">
    <property type="taxonomic scope" value="Eukaryota"/>
</dbReference>
<dbReference type="VEuPathDB" id="ToxoDB:NCLIV_033010"/>
<proteinExistence type="inferred from homology"/>
<dbReference type="PANTHER" id="PTHR14986">
    <property type="entry name" value="RURM1 PROTEIN"/>
    <property type="match status" value="1"/>
</dbReference>
<keyword evidence="1 5" id="KW-0963">Cytoplasm</keyword>
<comment type="subcellular location">
    <subcellularLocation>
        <location evidence="5">Cytoplasm</location>
    </subcellularLocation>
</comment>
<dbReference type="OMA" id="ECEARHT"/>
<dbReference type="Gene3D" id="3.10.20.30">
    <property type="match status" value="1"/>
</dbReference>
<dbReference type="InterPro" id="IPR012675">
    <property type="entry name" value="Beta-grasp_dom_sf"/>
</dbReference>
<organism evidence="7 9">
    <name type="scientific">Neospora caninum (strain Liverpool)</name>
    <dbReference type="NCBI Taxonomy" id="572307"/>
    <lineage>
        <taxon>Eukaryota</taxon>
        <taxon>Sar</taxon>
        <taxon>Alveolata</taxon>
        <taxon>Apicomplexa</taxon>
        <taxon>Conoidasida</taxon>
        <taxon>Coccidia</taxon>
        <taxon>Eucoccidiorida</taxon>
        <taxon>Eimeriorina</taxon>
        <taxon>Sarcocystidae</taxon>
        <taxon>Neospora</taxon>
    </lineage>
</organism>
<protein>
    <recommendedName>
        <fullName evidence="5">Ubiquitin-related modifier 1</fullName>
    </recommendedName>
</protein>
<dbReference type="AlphaFoldDB" id="F0VIF2"/>
<reference evidence="9" key="3">
    <citation type="journal article" date="2012" name="PLoS Pathog.">
        <title>Comparative genomics of the apicomplexan parasites Toxoplasma gondii and Neospora caninum: Coccidia differing in host range and transmission strategy.</title>
        <authorList>
            <person name="Reid A.J."/>
            <person name="Vermont S.J."/>
            <person name="Cotton J.A."/>
            <person name="Harris D."/>
            <person name="Hill-Cawthorne G.A."/>
            <person name="Konen-Waisman S."/>
            <person name="Latham S.M."/>
            <person name="Mourier T."/>
            <person name="Norton R."/>
            <person name="Quail M.A."/>
            <person name="Sanders M."/>
            <person name="Shanmugam D."/>
            <person name="Sohal A."/>
            <person name="Wasmuth J.D."/>
            <person name="Brunk B."/>
            <person name="Grigg M.E."/>
            <person name="Howard J.C."/>
            <person name="Parkinson J."/>
            <person name="Roos D.S."/>
            <person name="Trees A.J."/>
            <person name="Berriman M."/>
            <person name="Pain A."/>
            <person name="Wastling J.M."/>
        </authorList>
    </citation>
    <scope>NUCLEOTIDE SEQUENCE [LARGE SCALE GENOMIC DNA]</scope>
    <source>
        <strain evidence="9">Liverpool</strain>
    </source>
</reference>
<evidence type="ECO:0000256" key="6">
    <source>
        <dbReference type="SAM" id="MobiDB-lite"/>
    </source>
</evidence>
<dbReference type="EMBL" id="LN714483">
    <property type="protein sequence ID" value="CEL67501.1"/>
    <property type="molecule type" value="Genomic_DNA"/>
</dbReference>
<reference evidence="8" key="4">
    <citation type="journal article" date="2015" name="PLoS ONE">
        <title>Comprehensive Evaluation of Toxoplasma gondii VEG and Neospora caninum LIV Genomes with Tachyzoite Stage Transcriptome and Proteome Defines Novel Transcript Features.</title>
        <authorList>
            <person name="Ramaprasad A."/>
            <person name="Mourier T."/>
            <person name="Naeem R."/>
            <person name="Malas T.B."/>
            <person name="Moussa E."/>
            <person name="Panigrahi A."/>
            <person name="Vermont S.J."/>
            <person name="Otto T.D."/>
            <person name="Wastling J."/>
            <person name="Pain A."/>
        </authorList>
    </citation>
    <scope>NUCLEOTIDE SEQUENCE</scope>
    <source>
        <strain evidence="8">Liverpool</strain>
    </source>
</reference>
<dbReference type="SUPFAM" id="SSF54285">
    <property type="entry name" value="MoaD/ThiS"/>
    <property type="match status" value="1"/>
</dbReference>
<keyword evidence="2" id="KW-1017">Isopeptide bond</keyword>
<evidence type="ECO:0000313" key="7">
    <source>
        <dbReference type="EMBL" id="CBZ53513.1"/>
    </source>
</evidence>
<gene>
    <name evidence="8" type="ORF">BN1204_033010</name>
    <name evidence="7" type="ORF">NCLIV_033010</name>
</gene>